<reference evidence="7 8" key="1">
    <citation type="journal article" date="2014" name="BMC Genomics">
        <title>Nucleomorph and plastid genome sequences of the chlorarachniophyte Lotharella oceanica: convergent reductive evolution and frequent recombination in nucleomorph-bearing algae.</title>
        <authorList>
            <person name="Tanifuji G."/>
            <person name="Onodera N.T."/>
            <person name="Brown M.W."/>
            <person name="Curtis B.A."/>
            <person name="Roger A.J."/>
            <person name="Ka-Shu Wong G."/>
            <person name="Melkonian M."/>
            <person name="Archibald J.M."/>
        </authorList>
    </citation>
    <scope>NUCLEOTIDE SEQUENCE [LARGE SCALE GENOMIC DNA]</scope>
    <source>
        <strain evidence="7 8">CCMP622</strain>
    </source>
</reference>
<dbReference type="Proteomes" id="UP000243670">
    <property type="component" value="Nucleomorph 1"/>
</dbReference>
<name>A0A060DC61_9EUKA</name>
<keyword evidence="7" id="KW-0542">Nucleomorph</keyword>
<gene>
    <name evidence="3" type="ORF">M951_chr1209</name>
    <name evidence="2" type="ORF">M951_chr122</name>
    <name evidence="5" type="ORF">M951_chr2199</name>
    <name evidence="4" type="ORF">M951_chr222</name>
    <name evidence="7" type="ORF">M951_chr3183</name>
    <name evidence="6" type="ORF">M951_chr322</name>
</gene>
<geneLocation type="nucleomorph" evidence="7"/>
<dbReference type="EMBL" id="CP006629">
    <property type="protein sequence ID" value="AIB10080.1"/>
    <property type="molecule type" value="Genomic_DNA"/>
</dbReference>
<dbReference type="EMBL" id="CP006627">
    <property type="protein sequence ID" value="AIB09509.1"/>
    <property type="molecule type" value="Genomic_DNA"/>
</dbReference>
<dbReference type="Proteomes" id="UP000243670">
    <property type="component" value="Nucleomorph 2"/>
</dbReference>
<dbReference type="EMBL" id="CP006627">
    <property type="protein sequence ID" value="AIB09688.1"/>
    <property type="molecule type" value="Genomic_DNA"/>
</dbReference>
<dbReference type="AlphaFoldDB" id="A0A060DC61"/>
<evidence type="ECO:0000313" key="5">
    <source>
        <dbReference type="EMBL" id="AIB09891.1"/>
    </source>
</evidence>
<evidence type="ECO:0000313" key="7">
    <source>
        <dbReference type="EMBL" id="AIB10080.1"/>
    </source>
</evidence>
<accession>A0A060DC61</accession>
<dbReference type="EMBL" id="CP006628">
    <property type="protein sequence ID" value="AIB09725.1"/>
    <property type="molecule type" value="Genomic_DNA"/>
</dbReference>
<dbReference type="EMBL" id="CP006629">
    <property type="protein sequence ID" value="AIB09928.1"/>
    <property type="molecule type" value="Genomic_DNA"/>
</dbReference>
<proteinExistence type="predicted"/>
<evidence type="ECO:0000256" key="1">
    <source>
        <dbReference type="SAM" id="MobiDB-lite"/>
    </source>
</evidence>
<dbReference type="Proteomes" id="UP000243670">
    <property type="component" value="Nucleomorph 3"/>
</dbReference>
<evidence type="ECO:0000313" key="8">
    <source>
        <dbReference type="Proteomes" id="UP000243670"/>
    </source>
</evidence>
<sequence length="160" mass="18989">MRKVLMNSKARRRNMQTENVMRVGKSIQNEDKPYFRYAYSATKNPDQYNRERKASKPTPLNNPRFPTGHYFVCKKKRDVNKYQKSQKQSSNREIDKNVDHKRMLDSWKRVKVHHMNANNSRPRGELASIPKGIPRITEAEVMTDRYVIRPALKKDRTLRG</sequence>
<organism evidence="7 8">
    <name type="scientific">Lotharella oceanica</name>
    <dbReference type="NCBI Taxonomy" id="641309"/>
    <lineage>
        <taxon>Eukaryota</taxon>
        <taxon>Sar</taxon>
        <taxon>Rhizaria</taxon>
        <taxon>Cercozoa</taxon>
        <taxon>Chlorarachniophyceae</taxon>
        <taxon>Lotharella</taxon>
    </lineage>
</organism>
<feature type="region of interest" description="Disordered" evidence="1">
    <location>
        <begin position="41"/>
        <end position="68"/>
    </location>
</feature>
<evidence type="ECO:0000313" key="6">
    <source>
        <dbReference type="EMBL" id="AIB09928.1"/>
    </source>
</evidence>
<dbReference type="EMBL" id="CP006628">
    <property type="protein sequence ID" value="AIB09891.1"/>
    <property type="molecule type" value="Genomic_DNA"/>
</dbReference>
<evidence type="ECO:0000313" key="3">
    <source>
        <dbReference type="EMBL" id="AIB09688.1"/>
    </source>
</evidence>
<evidence type="ECO:0000313" key="2">
    <source>
        <dbReference type="EMBL" id="AIB09509.1"/>
    </source>
</evidence>
<evidence type="ECO:0000313" key="4">
    <source>
        <dbReference type="EMBL" id="AIB09725.1"/>
    </source>
</evidence>
<protein>
    <submittedName>
        <fullName evidence="7">Uncharacterized protein</fullName>
    </submittedName>
</protein>